<feature type="compositionally biased region" description="Pro residues" evidence="8">
    <location>
        <begin position="107"/>
        <end position="119"/>
    </location>
</feature>
<dbReference type="CDD" id="cd00024">
    <property type="entry name" value="CD_CSD"/>
    <property type="match status" value="1"/>
</dbReference>
<dbReference type="Pfam" id="PF00665">
    <property type="entry name" value="rve"/>
    <property type="match status" value="1"/>
</dbReference>
<dbReference type="FunFam" id="3.30.70.270:FF:000020">
    <property type="entry name" value="Transposon Tf2-6 polyprotein-like Protein"/>
    <property type="match status" value="1"/>
</dbReference>
<dbReference type="Pfam" id="PF17919">
    <property type="entry name" value="RT_RNaseH_2"/>
    <property type="match status" value="1"/>
</dbReference>
<dbReference type="PROSITE" id="PS50013">
    <property type="entry name" value="CHROMO_2"/>
    <property type="match status" value="1"/>
</dbReference>
<feature type="region of interest" description="Disordered" evidence="8">
    <location>
        <begin position="101"/>
        <end position="124"/>
    </location>
</feature>
<accession>A0A166P8B2</accession>
<evidence type="ECO:0000259" key="9">
    <source>
        <dbReference type="PROSITE" id="PS50013"/>
    </source>
</evidence>
<keyword evidence="13" id="KW-1185">Reference proteome</keyword>
<dbReference type="CDD" id="cd01647">
    <property type="entry name" value="RT_LTR"/>
    <property type="match status" value="1"/>
</dbReference>
<organism evidence="12 13">
    <name type="scientific">Ascosphaera apis ARSEF 7405</name>
    <dbReference type="NCBI Taxonomy" id="392613"/>
    <lineage>
        <taxon>Eukaryota</taxon>
        <taxon>Fungi</taxon>
        <taxon>Dikarya</taxon>
        <taxon>Ascomycota</taxon>
        <taxon>Pezizomycotina</taxon>
        <taxon>Eurotiomycetes</taxon>
        <taxon>Eurotiomycetidae</taxon>
        <taxon>Onygenales</taxon>
        <taxon>Ascosphaeraceae</taxon>
        <taxon>Ascosphaera</taxon>
    </lineage>
</organism>
<dbReference type="SUPFAM" id="SSF50630">
    <property type="entry name" value="Acid proteases"/>
    <property type="match status" value="1"/>
</dbReference>
<feature type="domain" description="Chromo" evidence="9">
    <location>
        <begin position="1829"/>
        <end position="1892"/>
    </location>
</feature>
<dbReference type="Gene3D" id="2.40.70.10">
    <property type="entry name" value="Acid Proteases"/>
    <property type="match status" value="1"/>
</dbReference>
<feature type="region of interest" description="Disordered" evidence="8">
    <location>
        <begin position="1"/>
        <end position="60"/>
    </location>
</feature>
<dbReference type="Gene3D" id="3.30.420.10">
    <property type="entry name" value="Ribonuclease H-like superfamily/Ribonuclease H"/>
    <property type="match status" value="1"/>
</dbReference>
<dbReference type="InterPro" id="IPR041577">
    <property type="entry name" value="RT_RNaseH_2"/>
</dbReference>
<keyword evidence="2" id="KW-0808">Transferase</keyword>
<feature type="compositionally biased region" description="Low complexity" evidence="8">
    <location>
        <begin position="445"/>
        <end position="454"/>
    </location>
</feature>
<evidence type="ECO:0000256" key="6">
    <source>
        <dbReference type="ARBA" id="ARBA00022884"/>
    </source>
</evidence>
<dbReference type="InterPro" id="IPR000953">
    <property type="entry name" value="Chromo/chromo_shadow_dom"/>
</dbReference>
<keyword evidence="5" id="KW-0378">Hydrolase</keyword>
<comment type="subunit">
    <text evidence="1">Component of the NuA4 histone acetyltransferase complex.</text>
</comment>
<dbReference type="GO" id="GO:0004519">
    <property type="term" value="F:endonuclease activity"/>
    <property type="evidence" value="ECO:0007669"/>
    <property type="project" value="UniProtKB-KW"/>
</dbReference>
<protein>
    <submittedName>
        <fullName evidence="12">Ribonuclease H-like protein</fullName>
    </submittedName>
</protein>
<name>A0A166P8B2_9EURO</name>
<gene>
    <name evidence="12" type="ORF">AAP_01488</name>
</gene>
<dbReference type="GO" id="GO:0005634">
    <property type="term" value="C:nucleus"/>
    <property type="evidence" value="ECO:0007669"/>
    <property type="project" value="UniProtKB-ARBA"/>
</dbReference>
<evidence type="ECO:0000256" key="8">
    <source>
        <dbReference type="SAM" id="MobiDB-lite"/>
    </source>
</evidence>
<evidence type="ECO:0000256" key="1">
    <source>
        <dbReference type="ARBA" id="ARBA00011353"/>
    </source>
</evidence>
<dbReference type="Gene3D" id="1.10.340.70">
    <property type="match status" value="1"/>
</dbReference>
<dbReference type="PANTHER" id="PTHR37984">
    <property type="entry name" value="PROTEIN CBG26694"/>
    <property type="match status" value="1"/>
</dbReference>
<evidence type="ECO:0000256" key="2">
    <source>
        <dbReference type="ARBA" id="ARBA00022679"/>
    </source>
</evidence>
<dbReference type="InterPro" id="IPR001584">
    <property type="entry name" value="Integrase_cat-core"/>
</dbReference>
<dbReference type="Pfam" id="PF17921">
    <property type="entry name" value="Integrase_H2C2"/>
    <property type="match status" value="1"/>
</dbReference>
<evidence type="ECO:0000259" key="11">
    <source>
        <dbReference type="PROSITE" id="PS50994"/>
    </source>
</evidence>
<sequence>MVHTRHSSRQQADSAQMAAEPPEERLESSSSGTGPDQEAPDLPDQDAVENVDNVENAETAETALELTLRAAEEARLQHEIDLQNRLTAAEARIAEFERQVTTNGNTQPPPPPAAPPNPPTLAQLPPELLTAITNLQTEVTSLRQELPRRRARDQSDPDSPTDVPAATRPRPDGLDSIPGLSPEASAIALRLINDPSHPAYLLSPSDVAKIRLKGRTDGPDPGAKLGVNDVQKYSHWEHALNQRWLRDWAVYLTDAEKINYALTWLDGSLFDSLDAWWTEVGHTKSYNDFLFEVRTLVGVQFLEADAKRDLQFATMQTDEKVGAYYSRLRALWQRAGTSESDRIDKLRDSVPNQLSNPILGRHFDTVHDAFLALLNVERDLNARNMARQRAGQASSQSRHPTSFLPSINKPRKTTSPSTTNSFGDHEIPSPAQKSANARYIPTATKPPGWAGKWWPPEDNPRKAGVNMHRLLAAQGRCWACRGSGHSSTDACCPFHDKRRNMTSSASSSGKTISALQTKPDPPVRSSSNTATASSAHVTSVVTSDEDSLSRGVDAGLDGTHFCIYGNANGKNALSLVDNGSQATLVNHAFVASMGASSRLLPNPIPLYNAGGELHSTISRVATMRFVLTDANGKKHSELLRAYVTNLPYYDIILGDPWLVLHNPHVDWEQRTLTFDKCAARGCTVHNSLCLKAADPQSKSRARSSILPPDRHDDSNNPIEVKQLSALSFMKELGDPSNVFSLLLPTHSLLSPEELQRQDRESLNLRLSALATMPSKFSESDFEKHMKGPTVYSPDELNARIPAAYADLAQVFHRSAADTLAPHRPGVDHEIHLIPGSEGKLPHVRNYWSLSPREQEAVAKYILENKRKGFIRPSTSPVAAPVLVVKKPGGGLRVCVDYRALNNITIKSRYPIPLISETLNNLAKATIFSKFDIIHAFNRIRIAAGYEYLTAFNTRFGQFEYLVLPFGLCNGPATFQQFINTTLQDYLDRYVTAYLDDILVYSSNAHDHVTHVRSVLQRLLDANLQLDIDKSSFHVNEVKYLGLIIGTDGVRMDPDKLRAIREWQPPRSVSDVMAWLGFCGFYRQFIPNYSKLVSSFYDFTKGKVALSKTGKRVMRYPPFQWTQDNTKAFEAVKAAFEAAPVLAHYDPSKETVLETDASDFMTSGVLSQYHGTTLRPVAFFSKKMNGAQWNYAIYDKELLAIVRCLEEWRPELMGLAESFLVKTDHQALEHFMVNKKLTARQARWAEFLSAFNFKIAYNPGKANALADCLTRRSQDTSSPPPKAGRFETVLKPDKLDERLRQSLSSLHLNQISVDPLVNHMDRDLHCAFAALSSNVTSIQELSPTTLHVYATFTPHQSSDDIRMLINGDKVAESSPSTSLLPSLQDFQTAYESDPILSEAVMCCNRRSRSLPPHVFKTLKVSITDLDTHDGLLFHHNRLMVPDVDSLRLNILDYYHQSRFFGHPGERLLFDLITRCFYWPSLRKDVATYVKACHTCKRCKSSNQPPAGLLQPLSPPDRAWQDITLDLIEDLPRSTKRGRCFQHALVVVDRLTKDRVIEPLTSKTTDEIAEALHKRVFCAFGFPTSIISDRGSAFTSKIIQDYCKQFGISWKCSTAHHPQTDGQSENAIRRIKTFLRSYINYAQTDWPDYLPDAEFAARISINETTGMSPFFALYGFHPHTPGESVIPHFPSTRQNTQPSPSHRARDICEWLSASITWSQDRRSQAANRHRRPHPRYQVGDRVFISAAHFSNDRTSKSLGYKYIGPYPIVRIVDNKAYEVHIPSHLADAGVTSTFHPDKLLPEASKSFPGQRPTPAPPVYLTGFNSEVEPEWEIDEIVDCRRTNAYGTQYRAKFLGDWPEWNSRPPWQPWSDFVNAPQKILDYHARHPDAPPPPAHFS</sequence>
<reference evidence="12 13" key="1">
    <citation type="journal article" date="2016" name="Genome Biol. Evol.">
        <title>Divergent and convergent evolution of fungal pathogenicity.</title>
        <authorList>
            <person name="Shang Y."/>
            <person name="Xiao G."/>
            <person name="Zheng P."/>
            <person name="Cen K."/>
            <person name="Zhan S."/>
            <person name="Wang C."/>
        </authorList>
    </citation>
    <scope>NUCLEOTIDE SEQUENCE [LARGE SCALE GENOMIC DNA]</scope>
    <source>
        <strain evidence="12 13">ARSEF 7405</strain>
    </source>
</reference>
<comment type="caution">
    <text evidence="12">The sequence shown here is derived from an EMBL/GenBank/DDBJ whole genome shotgun (WGS) entry which is preliminary data.</text>
</comment>
<dbReference type="PANTHER" id="PTHR37984:SF5">
    <property type="entry name" value="PROTEIN NYNRIN-LIKE"/>
    <property type="match status" value="1"/>
</dbReference>
<dbReference type="InterPro" id="IPR000477">
    <property type="entry name" value="RT_dom"/>
</dbReference>
<dbReference type="Gene3D" id="3.10.10.10">
    <property type="entry name" value="HIV Type 1 Reverse Transcriptase, subunit A, domain 1"/>
    <property type="match status" value="1"/>
</dbReference>
<dbReference type="GO" id="GO:0016787">
    <property type="term" value="F:hydrolase activity"/>
    <property type="evidence" value="ECO:0007669"/>
    <property type="project" value="UniProtKB-KW"/>
</dbReference>
<dbReference type="CDD" id="cd00303">
    <property type="entry name" value="retropepsin_like"/>
    <property type="match status" value="1"/>
</dbReference>
<dbReference type="InterPro" id="IPR043502">
    <property type="entry name" value="DNA/RNA_pol_sf"/>
</dbReference>
<evidence type="ECO:0000256" key="5">
    <source>
        <dbReference type="ARBA" id="ARBA00022759"/>
    </source>
</evidence>
<keyword evidence="4" id="KW-0540">Nuclease</keyword>
<dbReference type="InterPro" id="IPR021109">
    <property type="entry name" value="Peptidase_aspartic_dom_sf"/>
</dbReference>
<dbReference type="Pfam" id="PF00078">
    <property type="entry name" value="RVT_1"/>
    <property type="match status" value="1"/>
</dbReference>
<dbReference type="VEuPathDB" id="FungiDB:AAP_01488"/>
<dbReference type="PROSITE" id="PS50994">
    <property type="entry name" value="INTEGRASE"/>
    <property type="match status" value="1"/>
</dbReference>
<dbReference type="SUPFAM" id="SSF53098">
    <property type="entry name" value="Ribonuclease H-like"/>
    <property type="match status" value="1"/>
</dbReference>
<keyword evidence="6" id="KW-0694">RNA-binding</keyword>
<dbReference type="InterPro" id="IPR050951">
    <property type="entry name" value="Retrovirus_Pol_polyprotein"/>
</dbReference>
<dbReference type="InterPro" id="IPR016197">
    <property type="entry name" value="Chromo-like_dom_sf"/>
</dbReference>
<dbReference type="Proteomes" id="UP000242877">
    <property type="component" value="Unassembled WGS sequence"/>
</dbReference>
<feature type="region of interest" description="Disordered" evidence="8">
    <location>
        <begin position="499"/>
        <end position="544"/>
    </location>
</feature>
<dbReference type="Gene3D" id="3.30.70.270">
    <property type="match status" value="2"/>
</dbReference>
<feature type="region of interest" description="Disordered" evidence="8">
    <location>
        <begin position="142"/>
        <end position="179"/>
    </location>
</feature>
<dbReference type="OrthoDB" id="4499277at2759"/>
<feature type="compositionally biased region" description="Acidic residues" evidence="8">
    <location>
        <begin position="38"/>
        <end position="49"/>
    </location>
</feature>
<feature type="compositionally biased region" description="Basic and acidic residues" evidence="8">
    <location>
        <begin position="145"/>
        <end position="155"/>
    </location>
</feature>
<evidence type="ECO:0000313" key="13">
    <source>
        <dbReference type="Proteomes" id="UP000242877"/>
    </source>
</evidence>
<keyword evidence="5" id="KW-0255">Endonuclease</keyword>
<dbReference type="InterPro" id="IPR012337">
    <property type="entry name" value="RNaseH-like_sf"/>
</dbReference>
<dbReference type="SUPFAM" id="SSF56672">
    <property type="entry name" value="DNA/RNA polymerases"/>
    <property type="match status" value="1"/>
</dbReference>
<dbReference type="SUPFAM" id="SSF54160">
    <property type="entry name" value="Chromo domain-like"/>
    <property type="match status" value="1"/>
</dbReference>
<feature type="region of interest" description="Disordered" evidence="8">
    <location>
        <begin position="386"/>
        <end position="454"/>
    </location>
</feature>
<proteinExistence type="predicted"/>
<dbReference type="InterPro" id="IPR043128">
    <property type="entry name" value="Rev_trsase/Diguanyl_cyclase"/>
</dbReference>
<feature type="domain" description="Integrase catalytic" evidence="11">
    <location>
        <begin position="1509"/>
        <end position="1687"/>
    </location>
</feature>
<feature type="compositionally biased region" description="Polar residues" evidence="8">
    <location>
        <begin position="413"/>
        <end position="422"/>
    </location>
</feature>
<keyword evidence="7" id="KW-0511">Multifunctional enzyme</keyword>
<dbReference type="PROSITE" id="PS50878">
    <property type="entry name" value="RT_POL"/>
    <property type="match status" value="1"/>
</dbReference>
<evidence type="ECO:0000256" key="7">
    <source>
        <dbReference type="ARBA" id="ARBA00023268"/>
    </source>
</evidence>
<dbReference type="InterPro" id="IPR036397">
    <property type="entry name" value="RNaseH_sf"/>
</dbReference>
<dbReference type="GO" id="GO:0015074">
    <property type="term" value="P:DNA integration"/>
    <property type="evidence" value="ECO:0007669"/>
    <property type="project" value="InterPro"/>
</dbReference>
<dbReference type="GO" id="GO:0006338">
    <property type="term" value="P:chromatin remodeling"/>
    <property type="evidence" value="ECO:0007669"/>
    <property type="project" value="UniProtKB-ARBA"/>
</dbReference>
<dbReference type="CDD" id="cd09274">
    <property type="entry name" value="RNase_HI_RT_Ty3"/>
    <property type="match status" value="1"/>
</dbReference>
<dbReference type="EMBL" id="AZGZ01000005">
    <property type="protein sequence ID" value="KZZ95000.1"/>
    <property type="molecule type" value="Genomic_DNA"/>
</dbReference>
<keyword evidence="3" id="KW-0548">Nucleotidyltransferase</keyword>
<dbReference type="GO" id="GO:0003723">
    <property type="term" value="F:RNA binding"/>
    <property type="evidence" value="ECO:0007669"/>
    <property type="project" value="UniProtKB-KW"/>
</dbReference>
<evidence type="ECO:0000259" key="10">
    <source>
        <dbReference type="PROSITE" id="PS50878"/>
    </source>
</evidence>
<dbReference type="GO" id="GO:0003964">
    <property type="term" value="F:RNA-directed DNA polymerase activity"/>
    <property type="evidence" value="ECO:0007669"/>
    <property type="project" value="UniProtKB-KW"/>
</dbReference>
<evidence type="ECO:0000256" key="4">
    <source>
        <dbReference type="ARBA" id="ARBA00022722"/>
    </source>
</evidence>
<evidence type="ECO:0000256" key="3">
    <source>
        <dbReference type="ARBA" id="ARBA00022695"/>
    </source>
</evidence>
<feature type="compositionally biased region" description="Low complexity" evidence="8">
    <location>
        <begin position="525"/>
        <end position="542"/>
    </location>
</feature>
<dbReference type="InterPro" id="IPR041588">
    <property type="entry name" value="Integrase_H2C2"/>
</dbReference>
<dbReference type="Gene3D" id="3.10.20.370">
    <property type="match status" value="1"/>
</dbReference>
<feature type="compositionally biased region" description="Polar residues" evidence="8">
    <location>
        <begin position="391"/>
        <end position="405"/>
    </location>
</feature>
<feature type="domain" description="Reverse transcriptase" evidence="10">
    <location>
        <begin position="865"/>
        <end position="1044"/>
    </location>
</feature>
<evidence type="ECO:0000313" key="12">
    <source>
        <dbReference type="EMBL" id="KZZ95000.1"/>
    </source>
</evidence>